<dbReference type="PANTHER" id="PTHR33795">
    <property type="entry name" value="INSERTION ELEMENT IS150 PROTEIN INSJ"/>
    <property type="match status" value="1"/>
</dbReference>
<organism evidence="4 5">
    <name type="scientific">Rothia mucilaginosa</name>
    <dbReference type="NCBI Taxonomy" id="43675"/>
    <lineage>
        <taxon>Bacteria</taxon>
        <taxon>Bacillati</taxon>
        <taxon>Actinomycetota</taxon>
        <taxon>Actinomycetes</taxon>
        <taxon>Micrococcales</taxon>
        <taxon>Micrococcaceae</taxon>
        <taxon>Rothia</taxon>
    </lineage>
</organism>
<comment type="similarity">
    <text evidence="1">Belongs to the IS150/IS1296 orfA family.</text>
</comment>
<dbReference type="GO" id="GO:0043565">
    <property type="term" value="F:sequence-specific DNA binding"/>
    <property type="evidence" value="ECO:0007669"/>
    <property type="project" value="InterPro"/>
</dbReference>
<dbReference type="InterPro" id="IPR010921">
    <property type="entry name" value="Trp_repressor/repl_initiator"/>
</dbReference>
<evidence type="ECO:0000313" key="5">
    <source>
        <dbReference type="Proteomes" id="UP000218628"/>
    </source>
</evidence>
<dbReference type="Pfam" id="PF13518">
    <property type="entry name" value="HTH_28"/>
    <property type="match status" value="1"/>
</dbReference>
<dbReference type="InterPro" id="IPR036388">
    <property type="entry name" value="WH-like_DNA-bd_sf"/>
</dbReference>
<gene>
    <name evidence="4" type="ORF">CO690_02170</name>
</gene>
<dbReference type="PANTHER" id="PTHR33795:SF1">
    <property type="entry name" value="INSERTION ELEMENT IS150 PROTEIN INSJ"/>
    <property type="match status" value="1"/>
</dbReference>
<feature type="domain" description="Insertion element IS150 protein InsJ-like helix-turn-helix" evidence="3">
    <location>
        <begin position="79"/>
        <end position="124"/>
    </location>
</feature>
<protein>
    <submittedName>
        <fullName evidence="4">Transposase</fullName>
    </submittedName>
</protein>
<evidence type="ECO:0000259" key="3">
    <source>
        <dbReference type="Pfam" id="PF13518"/>
    </source>
</evidence>
<accession>A0A291DDI9</accession>
<dbReference type="Proteomes" id="UP000218628">
    <property type="component" value="Chromosome"/>
</dbReference>
<dbReference type="Gene3D" id="1.10.10.10">
    <property type="entry name" value="Winged helix-like DNA-binding domain superfamily/Winged helix DNA-binding domain"/>
    <property type="match status" value="2"/>
</dbReference>
<proteinExistence type="inferred from homology"/>
<sequence length="170" mass="18940">MSEHLRSRHDHLLRKQAVQMFEKGRGYGSTAKRLGVSAATVREWQKMYRVIGKGGFLAMGVKRTRYDYETKVAAAAAVVDGGMSKPEAMARFGIASATPLKQWCRLYRQGGAQALKPKPKGRPKGSVRAVPPTREEELEERVRKLEAQVAYLKKSIALKAQKRSQTGTKP</sequence>
<dbReference type="InterPro" id="IPR009057">
    <property type="entry name" value="Homeodomain-like_sf"/>
</dbReference>
<feature type="region of interest" description="Disordered" evidence="2">
    <location>
        <begin position="114"/>
        <end position="136"/>
    </location>
</feature>
<dbReference type="RefSeq" id="WP_096740702.1">
    <property type="nucleotide sequence ID" value="NZ_CP023510.1"/>
</dbReference>
<evidence type="ECO:0000313" key="4">
    <source>
        <dbReference type="EMBL" id="ATF62545.1"/>
    </source>
</evidence>
<reference evidence="5" key="1">
    <citation type="submission" date="2017-09" db="EMBL/GenBank/DDBJ databases">
        <title>FDA dAtabase for Regulatory Grade micrObial Sequences (FDA-ARGOS): Supporting development and validation of Infectious Disease Dx tests.</title>
        <authorList>
            <person name="Minogue T."/>
            <person name="Wolcott M."/>
            <person name="Wasieloski L."/>
            <person name="Aguilar W."/>
            <person name="Moore D."/>
            <person name="Tallon L."/>
            <person name="Sadzewicz L."/>
            <person name="Ott S."/>
            <person name="Zhao X."/>
            <person name="Nagaraj S."/>
            <person name="Vavikolanu K."/>
            <person name="Aluvathingal J."/>
            <person name="Nadendla S."/>
            <person name="Sichtig H."/>
        </authorList>
    </citation>
    <scope>NUCLEOTIDE SEQUENCE [LARGE SCALE GENOMIC DNA]</scope>
    <source>
        <strain evidence="5">FDAARGOS_369</strain>
    </source>
</reference>
<dbReference type="SUPFAM" id="SSF46689">
    <property type="entry name" value="Homeodomain-like"/>
    <property type="match status" value="1"/>
</dbReference>
<dbReference type="AlphaFoldDB" id="A0A291DDI9"/>
<evidence type="ECO:0000256" key="1">
    <source>
        <dbReference type="ARBA" id="ARBA00038232"/>
    </source>
</evidence>
<evidence type="ECO:0000256" key="2">
    <source>
        <dbReference type="SAM" id="MobiDB-lite"/>
    </source>
</evidence>
<dbReference type="EMBL" id="CP023510">
    <property type="protein sequence ID" value="ATF62545.1"/>
    <property type="molecule type" value="Genomic_DNA"/>
</dbReference>
<name>A0A291DDI9_9MICC</name>
<dbReference type="InterPro" id="IPR052057">
    <property type="entry name" value="IS150/IS1296_orfA-like"/>
</dbReference>
<dbReference type="SUPFAM" id="SSF48295">
    <property type="entry name" value="TrpR-like"/>
    <property type="match status" value="1"/>
</dbReference>
<dbReference type="InterPro" id="IPR055247">
    <property type="entry name" value="InsJ-like_HTH"/>
</dbReference>